<evidence type="ECO:0000313" key="2">
    <source>
        <dbReference type="Proteomes" id="UP000078507"/>
    </source>
</evidence>
<comment type="caution">
    <text evidence="1">The sequence shown here is derived from an EMBL/GenBank/DDBJ whole genome shotgun (WGS) entry which is preliminary data.</text>
</comment>
<sequence length="131" mass="14131">MDLQRVLKRLENADSPSRSLDAAIAEVIGWKKRVEETTDPKTGEKRVRTLWLVPAGDDVGRVPHYTSNLQDAFDLAHAIRPSQTGGCSWVDGRGTAIIGEGEYVPAPSPALALCIAALRILQSEQPRAASG</sequence>
<gene>
    <name evidence="1" type="ORF">ATB98_15220</name>
</gene>
<accession>A0A178YSB6</accession>
<dbReference type="STRING" id="36856.ATB98_15220"/>
<evidence type="ECO:0008006" key="3">
    <source>
        <dbReference type="Google" id="ProtNLM"/>
    </source>
</evidence>
<dbReference type="Proteomes" id="UP000078507">
    <property type="component" value="Unassembled WGS sequence"/>
</dbReference>
<name>A0A178YSB6_SINSA</name>
<dbReference type="AlphaFoldDB" id="A0A178YSB6"/>
<dbReference type="Gene3D" id="3.30.2120.10">
    <property type="entry name" value="Bacillus phage protein-like"/>
    <property type="match status" value="1"/>
</dbReference>
<dbReference type="EMBL" id="LNQB01000031">
    <property type="protein sequence ID" value="OAP50448.1"/>
    <property type="molecule type" value="Genomic_DNA"/>
</dbReference>
<proteinExistence type="predicted"/>
<organism evidence="1 2">
    <name type="scientific">Sinorhizobium saheli</name>
    <dbReference type="NCBI Taxonomy" id="36856"/>
    <lineage>
        <taxon>Bacteria</taxon>
        <taxon>Pseudomonadati</taxon>
        <taxon>Pseudomonadota</taxon>
        <taxon>Alphaproteobacteria</taxon>
        <taxon>Hyphomicrobiales</taxon>
        <taxon>Rhizobiaceae</taxon>
        <taxon>Sinorhizobium/Ensifer group</taxon>
        <taxon>Sinorhizobium</taxon>
    </lineage>
</organism>
<keyword evidence="2" id="KW-1185">Reference proteome</keyword>
<reference evidence="1 2" key="1">
    <citation type="submission" date="2015-11" db="EMBL/GenBank/DDBJ databases">
        <title>Ensifer anhuiense sp. nov., an effective nitrogen fixation bacterium with Glycine soja.</title>
        <authorList>
            <person name="Yan H."/>
            <person name="Chen W."/>
        </authorList>
    </citation>
    <scope>NUCLEOTIDE SEQUENCE [LARGE SCALE GENOMIC DNA]</scope>
    <source>
        <strain evidence="1 2">LMG 7837</strain>
    </source>
</reference>
<dbReference type="InterPro" id="IPR028985">
    <property type="entry name" value="Bacillus_phage_prot-like"/>
</dbReference>
<protein>
    <recommendedName>
        <fullName evidence="3">Phage ABA sandwich domain-containing protein</fullName>
    </recommendedName>
</protein>
<evidence type="ECO:0000313" key="1">
    <source>
        <dbReference type="EMBL" id="OAP50448.1"/>
    </source>
</evidence>